<protein>
    <submittedName>
        <fullName evidence="1">Uncharacterized protein</fullName>
    </submittedName>
</protein>
<organism evidence="1">
    <name type="scientific">gut metagenome</name>
    <dbReference type="NCBI Taxonomy" id="749906"/>
    <lineage>
        <taxon>unclassified sequences</taxon>
        <taxon>metagenomes</taxon>
        <taxon>organismal metagenomes</taxon>
    </lineage>
</organism>
<proteinExistence type="predicted"/>
<feature type="non-terminal residue" evidence="1">
    <location>
        <position position="26"/>
    </location>
</feature>
<name>J9BTK7_9ZZZZ</name>
<sequence length="26" mass="2902">MVTMRIRIKCPAVTMYIVTSGEAMAQ</sequence>
<dbReference type="EMBL" id="AMCI01008540">
    <property type="protein sequence ID" value="EJW90905.1"/>
    <property type="molecule type" value="Genomic_DNA"/>
</dbReference>
<accession>J9BTK7</accession>
<comment type="caution">
    <text evidence="1">The sequence shown here is derived from an EMBL/GenBank/DDBJ whole genome shotgun (WGS) entry which is preliminary data.</text>
</comment>
<dbReference type="AlphaFoldDB" id="J9BTK7"/>
<gene>
    <name evidence="1" type="ORF">EVA_20989</name>
</gene>
<reference evidence="1" key="1">
    <citation type="journal article" date="2012" name="PLoS ONE">
        <title>Gene sets for utilization of primary and secondary nutrition supplies in the distal gut of endangered iberian lynx.</title>
        <authorList>
            <person name="Alcaide M."/>
            <person name="Messina E."/>
            <person name="Richter M."/>
            <person name="Bargiela R."/>
            <person name="Peplies J."/>
            <person name="Huws S.A."/>
            <person name="Newbold C.J."/>
            <person name="Golyshin P.N."/>
            <person name="Simon M.A."/>
            <person name="Lopez G."/>
            <person name="Yakimov M.M."/>
            <person name="Ferrer M."/>
        </authorList>
    </citation>
    <scope>NUCLEOTIDE SEQUENCE</scope>
</reference>
<evidence type="ECO:0000313" key="1">
    <source>
        <dbReference type="EMBL" id="EJW90905.1"/>
    </source>
</evidence>